<protein>
    <submittedName>
        <fullName evidence="3">Uncharacterized protein</fullName>
    </submittedName>
</protein>
<sequence>MSSRGHSQDRALSQERETAFAGYGDRVGSGVAYAPAQWRGGELVTDPSMVTKSLKTRRFYYSPIGDGVVAADGVELKRLPPDLTPKVEVIQQRVVERAPPGKPGLRVTEKTWSTGGSKKSLKEILRRILGGESDSNLAYGSKQMGAASPTADGQGQLQRPETDPFSKPTDQLGSPYQRPESAQSMPANNRNGAPKDQWMSPRDHGIGGPKDGGLGGPPSAGRHGPFAGDGNFGPGVGGPHGSTRSTPGLGPATNGTGNFGPEFPTSGRSSAYFWVSLADLYEPGYRYEIKKDYKVTNPRELIHQYATGTPVTAIDPNLTETTRTITRQHYTQTVEESFGPFPPYTAGPNVPTPLKFARQLRDETMTNTQRQANMQKDSLGANAKDAQFEQRISEIRHSTNRQISPHNQFTENFTGI</sequence>
<organism evidence="2 3">
    <name type="scientific">Meloidogyne javanica</name>
    <name type="common">Root-knot nematode worm</name>
    <dbReference type="NCBI Taxonomy" id="6303"/>
    <lineage>
        <taxon>Eukaryota</taxon>
        <taxon>Metazoa</taxon>
        <taxon>Ecdysozoa</taxon>
        <taxon>Nematoda</taxon>
        <taxon>Chromadorea</taxon>
        <taxon>Rhabditida</taxon>
        <taxon>Tylenchina</taxon>
        <taxon>Tylenchomorpha</taxon>
        <taxon>Tylenchoidea</taxon>
        <taxon>Meloidogynidae</taxon>
        <taxon>Meloidogyninae</taxon>
        <taxon>Meloidogyne</taxon>
        <taxon>Meloidogyne incognita group</taxon>
    </lineage>
</organism>
<evidence type="ECO:0000313" key="3">
    <source>
        <dbReference type="WBParaSite" id="scaffold34753_cov325.g21615"/>
    </source>
</evidence>
<feature type="compositionally biased region" description="Polar residues" evidence="1">
    <location>
        <begin position="168"/>
        <end position="191"/>
    </location>
</feature>
<dbReference type="Proteomes" id="UP000887561">
    <property type="component" value="Unplaced"/>
</dbReference>
<dbReference type="AlphaFoldDB" id="A0A915MCX6"/>
<feature type="region of interest" description="Disordered" evidence="1">
    <location>
        <begin position="134"/>
        <end position="263"/>
    </location>
</feature>
<reference evidence="3" key="1">
    <citation type="submission" date="2022-11" db="UniProtKB">
        <authorList>
            <consortium name="WormBaseParasite"/>
        </authorList>
    </citation>
    <scope>IDENTIFICATION</scope>
</reference>
<proteinExistence type="predicted"/>
<feature type="compositionally biased region" description="Gly residues" evidence="1">
    <location>
        <begin position="206"/>
        <end position="218"/>
    </location>
</feature>
<evidence type="ECO:0000256" key="1">
    <source>
        <dbReference type="SAM" id="MobiDB-lite"/>
    </source>
</evidence>
<feature type="compositionally biased region" description="Gly residues" evidence="1">
    <location>
        <begin position="230"/>
        <end position="240"/>
    </location>
</feature>
<feature type="region of interest" description="Disordered" evidence="1">
    <location>
        <begin position="100"/>
        <end position="119"/>
    </location>
</feature>
<evidence type="ECO:0000313" key="2">
    <source>
        <dbReference type="Proteomes" id="UP000887561"/>
    </source>
</evidence>
<keyword evidence="2" id="KW-1185">Reference proteome</keyword>
<dbReference type="WBParaSite" id="scaffold34753_cov325.g21615">
    <property type="protein sequence ID" value="scaffold34753_cov325.g21615"/>
    <property type="gene ID" value="scaffold34753_cov325.g21615"/>
</dbReference>
<accession>A0A915MCX6</accession>
<name>A0A915MCX6_MELJA</name>